<evidence type="ECO:0000313" key="2">
    <source>
        <dbReference type="Proteomes" id="UP000736787"/>
    </source>
</evidence>
<dbReference type="EMBL" id="RCMK01000302">
    <property type="protein sequence ID" value="KAG2937712.1"/>
    <property type="molecule type" value="Genomic_DNA"/>
</dbReference>
<accession>A0A8T1KMH5</accession>
<dbReference type="Proteomes" id="UP000736787">
    <property type="component" value="Unassembled WGS sequence"/>
</dbReference>
<reference evidence="1" key="1">
    <citation type="submission" date="2018-10" db="EMBL/GenBank/DDBJ databases">
        <title>Effector identification in a new, highly contiguous assembly of the strawberry crown rot pathogen Phytophthora cactorum.</title>
        <authorList>
            <person name="Armitage A.D."/>
            <person name="Nellist C.F."/>
            <person name="Bates H."/>
            <person name="Vickerstaff R.J."/>
            <person name="Harrison R.J."/>
        </authorList>
    </citation>
    <scope>NUCLEOTIDE SEQUENCE</scope>
    <source>
        <strain evidence="1">4040</strain>
    </source>
</reference>
<name>A0A8T1KMH5_9STRA</name>
<organism evidence="1 2">
    <name type="scientific">Phytophthora cactorum</name>
    <dbReference type="NCBI Taxonomy" id="29920"/>
    <lineage>
        <taxon>Eukaryota</taxon>
        <taxon>Sar</taxon>
        <taxon>Stramenopiles</taxon>
        <taxon>Oomycota</taxon>
        <taxon>Peronosporomycetes</taxon>
        <taxon>Peronosporales</taxon>
        <taxon>Peronosporaceae</taxon>
        <taxon>Phytophthora</taxon>
    </lineage>
</organism>
<proteinExistence type="predicted"/>
<sequence>MCAVTHERVDPILMATMPVTNCSLPATVEHLHSGLFRRVQYSSLSDAPRRFPHWILLPRDPVRNRPILNQPHRTASHTFVLCGRMRPHRLGMSMRLYLRQIGAPIL</sequence>
<protein>
    <submittedName>
        <fullName evidence="1">Uncharacterized protein</fullName>
    </submittedName>
</protein>
<gene>
    <name evidence="1" type="ORF">PC117_g11569</name>
</gene>
<evidence type="ECO:0000313" key="1">
    <source>
        <dbReference type="EMBL" id="KAG2937712.1"/>
    </source>
</evidence>
<dbReference type="AlphaFoldDB" id="A0A8T1KMH5"/>
<comment type="caution">
    <text evidence="1">The sequence shown here is derived from an EMBL/GenBank/DDBJ whole genome shotgun (WGS) entry which is preliminary data.</text>
</comment>